<evidence type="ECO:0000313" key="2">
    <source>
        <dbReference type="EMBL" id="QSZ28025.1"/>
    </source>
</evidence>
<dbReference type="Proteomes" id="UP000671913">
    <property type="component" value="Chromosome"/>
</dbReference>
<feature type="transmembrane region" description="Helical" evidence="1">
    <location>
        <begin position="116"/>
        <end position="134"/>
    </location>
</feature>
<protein>
    <submittedName>
        <fullName evidence="2">DUF3267 domain-containing protein</fullName>
    </submittedName>
</protein>
<gene>
    <name evidence="2" type="ORF">ACETAC_03980</name>
</gene>
<accession>A0A975AWZ0</accession>
<keyword evidence="1" id="KW-0472">Membrane</keyword>
<sequence length="181" mass="20447">MAILKNGGVDMSFKLSWKVHVLCFLISFVFCFLTQKYLSILFINILFENKMLSITGNIILNLYIFILIIFIPLTFFHEVMHGAAYKIFGGKVKYGFKGLYAYAQETSGIALSRTEFLIVLLAPVTCISVISMLIPGNIGGMVFFLNLLSSMGDLLMSFYLCKTHENSRIIDKSYGFDVIEN</sequence>
<feature type="transmembrane region" description="Helical" evidence="1">
    <location>
        <begin position="140"/>
        <end position="161"/>
    </location>
</feature>
<dbReference type="RefSeq" id="WP_284680756.1">
    <property type="nucleotide sequence ID" value="NZ_CP060096.1"/>
</dbReference>
<feature type="transmembrane region" description="Helical" evidence="1">
    <location>
        <begin position="21"/>
        <end position="46"/>
    </location>
</feature>
<evidence type="ECO:0000256" key="1">
    <source>
        <dbReference type="SAM" id="Phobius"/>
    </source>
</evidence>
<keyword evidence="1" id="KW-0812">Transmembrane</keyword>
<keyword evidence="3" id="KW-1185">Reference proteome</keyword>
<proteinExistence type="predicted"/>
<dbReference type="AlphaFoldDB" id="A0A975AWZ0"/>
<feature type="transmembrane region" description="Helical" evidence="1">
    <location>
        <begin position="58"/>
        <end position="76"/>
    </location>
</feature>
<dbReference type="InterPro" id="IPR021683">
    <property type="entry name" value="DUF3267"/>
</dbReference>
<name>A0A975AWZ0_9THEO</name>
<organism evidence="2 3">
    <name type="scientific">Aceticella autotrophica</name>
    <dbReference type="NCBI Taxonomy" id="2755338"/>
    <lineage>
        <taxon>Bacteria</taxon>
        <taxon>Bacillati</taxon>
        <taxon>Bacillota</taxon>
        <taxon>Clostridia</taxon>
        <taxon>Thermoanaerobacterales</taxon>
        <taxon>Thermoanaerobacteraceae</taxon>
        <taxon>Aceticella</taxon>
    </lineage>
</organism>
<reference evidence="2" key="1">
    <citation type="submission" date="2020-08" db="EMBL/GenBank/DDBJ databases">
        <title>Genomic insights into the carbon and energy metabolism of the first obligate autotrophic acetogenic bacterium Aceticella autotrophica gen. nov., sp. nov.</title>
        <authorList>
            <person name="Toshchakov S.V."/>
            <person name="Elcheninov A.G."/>
            <person name="Kublanov I.V."/>
            <person name="Frolov E.N."/>
            <person name="Lebedinsky A.V."/>
        </authorList>
    </citation>
    <scope>NUCLEOTIDE SEQUENCE</scope>
    <source>
        <strain evidence="2">3443-3Ac</strain>
    </source>
</reference>
<dbReference type="Pfam" id="PF11667">
    <property type="entry name" value="DUF3267"/>
    <property type="match status" value="1"/>
</dbReference>
<evidence type="ECO:0000313" key="3">
    <source>
        <dbReference type="Proteomes" id="UP000671913"/>
    </source>
</evidence>
<dbReference type="KEGG" id="aaut:ACETAC_03980"/>
<dbReference type="EMBL" id="CP060096">
    <property type="protein sequence ID" value="QSZ28025.1"/>
    <property type="molecule type" value="Genomic_DNA"/>
</dbReference>
<keyword evidence="1" id="KW-1133">Transmembrane helix</keyword>